<evidence type="ECO:0000313" key="2">
    <source>
        <dbReference type="Proteomes" id="UP000051845"/>
    </source>
</evidence>
<dbReference type="Proteomes" id="UP000051845">
    <property type="component" value="Unassembled WGS sequence"/>
</dbReference>
<evidence type="ECO:0000313" key="1">
    <source>
        <dbReference type="EMBL" id="KRM77640.1"/>
    </source>
</evidence>
<gene>
    <name evidence="1" type="ORF">FC82_GL003006</name>
</gene>
<accession>A0A0R2BE89</accession>
<dbReference type="PATRIC" id="fig|1423733.4.peg.3131"/>
<name>A0A0R2BE89_SECCO</name>
<organism evidence="1 2">
    <name type="scientific">Secundilactobacillus collinoides DSM 20515 = JCM 1123</name>
    <dbReference type="NCBI Taxonomy" id="1423733"/>
    <lineage>
        <taxon>Bacteria</taxon>
        <taxon>Bacillati</taxon>
        <taxon>Bacillota</taxon>
        <taxon>Bacilli</taxon>
        <taxon>Lactobacillales</taxon>
        <taxon>Lactobacillaceae</taxon>
        <taxon>Secundilactobacillus</taxon>
    </lineage>
</organism>
<sequence>MGGFNMKRHLGLIAVLVVIFVAGVGFFNDVPEKLAVIEQTDQLVSQHKLTKFKNVAVNAKTVRYLEALPEKARVSDLSDAQGGNSDMSYYVAQLGDRTAGVVVEKQMPFVWKVKTVSVW</sequence>
<comment type="caution">
    <text evidence="1">The sequence shown here is derived from an EMBL/GenBank/DDBJ whole genome shotgun (WGS) entry which is preliminary data.</text>
</comment>
<reference evidence="1 2" key="1">
    <citation type="journal article" date="2015" name="Genome Announc.">
        <title>Expanding the biotechnology potential of lactobacilli through comparative genomics of 213 strains and associated genera.</title>
        <authorList>
            <person name="Sun Z."/>
            <person name="Harris H.M."/>
            <person name="McCann A."/>
            <person name="Guo C."/>
            <person name="Argimon S."/>
            <person name="Zhang W."/>
            <person name="Yang X."/>
            <person name="Jeffery I.B."/>
            <person name="Cooney J.C."/>
            <person name="Kagawa T.F."/>
            <person name="Liu W."/>
            <person name="Song Y."/>
            <person name="Salvetti E."/>
            <person name="Wrobel A."/>
            <person name="Rasinkangas P."/>
            <person name="Parkhill J."/>
            <person name="Rea M.C."/>
            <person name="O'Sullivan O."/>
            <person name="Ritari J."/>
            <person name="Douillard F.P."/>
            <person name="Paul Ross R."/>
            <person name="Yang R."/>
            <person name="Briner A.E."/>
            <person name="Felis G.E."/>
            <person name="de Vos W.M."/>
            <person name="Barrangou R."/>
            <person name="Klaenhammer T.R."/>
            <person name="Caufield P.W."/>
            <person name="Cui Y."/>
            <person name="Zhang H."/>
            <person name="O'Toole P.W."/>
        </authorList>
    </citation>
    <scope>NUCLEOTIDE SEQUENCE [LARGE SCALE GENOMIC DNA]</scope>
    <source>
        <strain evidence="1 2">DSM 20515</strain>
    </source>
</reference>
<dbReference type="EMBL" id="AYYR01000009">
    <property type="protein sequence ID" value="KRM77640.1"/>
    <property type="molecule type" value="Genomic_DNA"/>
</dbReference>
<proteinExistence type="predicted"/>
<protein>
    <submittedName>
        <fullName evidence="1">Uncharacterized protein</fullName>
    </submittedName>
</protein>
<dbReference type="AlphaFoldDB" id="A0A0R2BE89"/>